<dbReference type="GO" id="GO:0005975">
    <property type="term" value="P:carbohydrate metabolic process"/>
    <property type="evidence" value="ECO:0007669"/>
    <property type="project" value="InterPro"/>
</dbReference>
<evidence type="ECO:0008006" key="4">
    <source>
        <dbReference type="Google" id="ProtNLM"/>
    </source>
</evidence>
<dbReference type="EMBL" id="ML992692">
    <property type="protein sequence ID" value="KAF2208634.1"/>
    <property type="molecule type" value="Genomic_DNA"/>
</dbReference>
<evidence type="ECO:0000313" key="3">
    <source>
        <dbReference type="Proteomes" id="UP000799539"/>
    </source>
</evidence>
<dbReference type="PANTHER" id="PTHR41814">
    <property type="entry name" value="EXPRESSED PROTEIN"/>
    <property type="match status" value="1"/>
</dbReference>
<evidence type="ECO:0000313" key="2">
    <source>
        <dbReference type="EMBL" id="KAF2208634.1"/>
    </source>
</evidence>
<name>A0A6A6F5P9_9PEZI</name>
<feature type="non-terminal residue" evidence="2">
    <location>
        <position position="1"/>
    </location>
</feature>
<sequence length="336" mass="37326">THSWEIGYAHEATMQIFNPERSVFGSNPFPGGQLPSLGLRLDEASLYAQPKIRTHDESLFDEENGAMSDPASLGVAALMFGRRSWNSKDYRAAAERQKDLLLKRAPRYANGAISHRRDNAELWADAVAMFPPFLAYYGVAKNDTDLLHEAVVQIGLYRDVLQSENGLWKHIVGSPDRAVEGYWSTGNAWVAYGMARVRATISAWSRNNATLTNDQERLDSWIKELLDAVIASDDHGSGLLRNRLQDKGYDGETSGTSLLAATVYRMAISNPMVFGKREYLEWANAKRHAVVSRVDKDGFAKPAADPLNHKSKEPAEISPEGESFLLLLGAAWRDCV</sequence>
<dbReference type="SUPFAM" id="SSF48208">
    <property type="entry name" value="Six-hairpin glycosidases"/>
    <property type="match status" value="1"/>
</dbReference>
<dbReference type="OrthoDB" id="4138492at2759"/>
<dbReference type="Pfam" id="PF07470">
    <property type="entry name" value="Glyco_hydro_88"/>
    <property type="match status" value="1"/>
</dbReference>
<dbReference type="InterPro" id="IPR010905">
    <property type="entry name" value="Glyco_hydro_88"/>
</dbReference>
<keyword evidence="3" id="KW-1185">Reference proteome</keyword>
<evidence type="ECO:0000256" key="1">
    <source>
        <dbReference type="ARBA" id="ARBA00022801"/>
    </source>
</evidence>
<keyword evidence="1" id="KW-0378">Hydrolase</keyword>
<dbReference type="PANTHER" id="PTHR41814:SF1">
    <property type="entry name" value="CELLULASE"/>
    <property type="match status" value="1"/>
</dbReference>
<dbReference type="GO" id="GO:0016787">
    <property type="term" value="F:hydrolase activity"/>
    <property type="evidence" value="ECO:0007669"/>
    <property type="project" value="UniProtKB-KW"/>
</dbReference>
<organism evidence="2 3">
    <name type="scientific">Cercospora zeae-maydis SCOH1-5</name>
    <dbReference type="NCBI Taxonomy" id="717836"/>
    <lineage>
        <taxon>Eukaryota</taxon>
        <taxon>Fungi</taxon>
        <taxon>Dikarya</taxon>
        <taxon>Ascomycota</taxon>
        <taxon>Pezizomycotina</taxon>
        <taxon>Dothideomycetes</taxon>
        <taxon>Dothideomycetidae</taxon>
        <taxon>Mycosphaerellales</taxon>
        <taxon>Mycosphaerellaceae</taxon>
        <taxon>Cercospora</taxon>
    </lineage>
</organism>
<dbReference type="InterPro" id="IPR012341">
    <property type="entry name" value="6hp_glycosidase-like_sf"/>
</dbReference>
<accession>A0A6A6F5P9</accession>
<gene>
    <name evidence="2" type="ORF">CERZMDRAFT_9508</name>
</gene>
<protein>
    <recommendedName>
        <fullName evidence="4">Glycoside hydrolase family 105 protein</fullName>
    </recommendedName>
</protein>
<dbReference type="Gene3D" id="1.50.10.10">
    <property type="match status" value="1"/>
</dbReference>
<reference evidence="2" key="1">
    <citation type="journal article" date="2020" name="Stud. Mycol.">
        <title>101 Dothideomycetes genomes: a test case for predicting lifestyles and emergence of pathogens.</title>
        <authorList>
            <person name="Haridas S."/>
            <person name="Albert R."/>
            <person name="Binder M."/>
            <person name="Bloem J."/>
            <person name="Labutti K."/>
            <person name="Salamov A."/>
            <person name="Andreopoulos B."/>
            <person name="Baker S."/>
            <person name="Barry K."/>
            <person name="Bills G."/>
            <person name="Bluhm B."/>
            <person name="Cannon C."/>
            <person name="Castanera R."/>
            <person name="Culley D."/>
            <person name="Daum C."/>
            <person name="Ezra D."/>
            <person name="Gonzalez J."/>
            <person name="Henrissat B."/>
            <person name="Kuo A."/>
            <person name="Liang C."/>
            <person name="Lipzen A."/>
            <person name="Lutzoni F."/>
            <person name="Magnuson J."/>
            <person name="Mondo S."/>
            <person name="Nolan M."/>
            <person name="Ohm R."/>
            <person name="Pangilinan J."/>
            <person name="Park H.-J."/>
            <person name="Ramirez L."/>
            <person name="Alfaro M."/>
            <person name="Sun H."/>
            <person name="Tritt A."/>
            <person name="Yoshinaga Y."/>
            <person name="Zwiers L.-H."/>
            <person name="Turgeon B."/>
            <person name="Goodwin S."/>
            <person name="Spatafora J."/>
            <person name="Crous P."/>
            <person name="Grigoriev I."/>
        </authorList>
    </citation>
    <scope>NUCLEOTIDE SEQUENCE</scope>
    <source>
        <strain evidence="2">SCOH1-5</strain>
    </source>
</reference>
<dbReference type="InterPro" id="IPR008928">
    <property type="entry name" value="6-hairpin_glycosidase_sf"/>
</dbReference>
<dbReference type="AlphaFoldDB" id="A0A6A6F5P9"/>
<dbReference type="Proteomes" id="UP000799539">
    <property type="component" value="Unassembled WGS sequence"/>
</dbReference>
<proteinExistence type="predicted"/>
<feature type="non-terminal residue" evidence="2">
    <location>
        <position position="336"/>
    </location>
</feature>